<evidence type="ECO:0000256" key="10">
    <source>
        <dbReference type="ARBA" id="ARBA00022840"/>
    </source>
</evidence>
<dbReference type="EC" id="2.7.1.107" evidence="5"/>
<evidence type="ECO:0000256" key="19">
    <source>
        <dbReference type="ARBA" id="ARBA00024556"/>
    </source>
</evidence>
<evidence type="ECO:0000256" key="21">
    <source>
        <dbReference type="ARBA" id="ARBA00025749"/>
    </source>
</evidence>
<dbReference type="EMBL" id="OZ034827">
    <property type="protein sequence ID" value="CAL1682832.1"/>
    <property type="molecule type" value="Genomic_DNA"/>
</dbReference>
<dbReference type="InterPro" id="IPR045579">
    <property type="entry name" value="AGK_C"/>
</dbReference>
<comment type="catalytic activity">
    <reaction evidence="15">
        <text>a 1,2-diacyl-sn-glycerol + ATP = a 1,2-diacyl-sn-glycero-3-phosphate + ADP + H(+)</text>
        <dbReference type="Rhea" id="RHEA:10272"/>
        <dbReference type="ChEBI" id="CHEBI:15378"/>
        <dbReference type="ChEBI" id="CHEBI:17815"/>
        <dbReference type="ChEBI" id="CHEBI:30616"/>
        <dbReference type="ChEBI" id="CHEBI:58608"/>
        <dbReference type="ChEBI" id="CHEBI:456216"/>
        <dbReference type="EC" id="2.7.1.107"/>
    </reaction>
    <physiologicalReaction direction="left-to-right" evidence="15">
        <dbReference type="Rhea" id="RHEA:10273"/>
    </physiologicalReaction>
</comment>
<dbReference type="PANTHER" id="PTHR12358">
    <property type="entry name" value="SPHINGOSINE KINASE"/>
    <property type="match status" value="1"/>
</dbReference>
<dbReference type="InterPro" id="IPR050187">
    <property type="entry name" value="Lipid_Phosphate_FormReg"/>
</dbReference>
<name>A0AAV2NRG7_9HYME</name>
<protein>
    <recommendedName>
        <fullName evidence="24">Acylglycerol kinase, mitochondrial</fullName>
        <ecNumber evidence="5">2.7.1.107</ecNumber>
        <ecNumber evidence="22">2.7.1.138</ecNumber>
        <ecNumber evidence="23">2.7.1.94</ecNumber>
    </recommendedName>
    <alternativeName>
        <fullName evidence="25">Multiple substrate lipid kinase</fullName>
    </alternativeName>
</protein>
<comment type="catalytic activity">
    <reaction evidence="26">
        <text>a 2-acylglycerol + ATP = a 2-acyl-sn-glycerol 3-phosphate + ADP + H(+)</text>
        <dbReference type="Rhea" id="RHEA:39847"/>
        <dbReference type="ChEBI" id="CHEBI:15378"/>
        <dbReference type="ChEBI" id="CHEBI:17389"/>
        <dbReference type="ChEBI" id="CHEBI:30616"/>
        <dbReference type="ChEBI" id="CHEBI:64982"/>
        <dbReference type="ChEBI" id="CHEBI:456216"/>
    </reaction>
    <physiologicalReaction direction="left-to-right" evidence="26">
        <dbReference type="Rhea" id="RHEA:39848"/>
    </physiologicalReaction>
</comment>
<comment type="similarity">
    <text evidence="21">Belongs to the AGK family.</text>
</comment>
<evidence type="ECO:0000256" key="26">
    <source>
        <dbReference type="ARBA" id="ARBA00044480"/>
    </source>
</evidence>
<dbReference type="InterPro" id="IPR001206">
    <property type="entry name" value="Diacylglycerol_kinase_cat_dom"/>
</dbReference>
<evidence type="ECO:0000256" key="27">
    <source>
        <dbReference type="ARBA" id="ARBA00048034"/>
    </source>
</evidence>
<dbReference type="GO" id="GO:0046512">
    <property type="term" value="P:sphingosine biosynthetic process"/>
    <property type="evidence" value="ECO:0007669"/>
    <property type="project" value="TreeGrafter"/>
</dbReference>
<dbReference type="InterPro" id="IPR017438">
    <property type="entry name" value="ATP-NAD_kinase_N"/>
</dbReference>
<keyword evidence="6" id="KW-0808">Transferase</keyword>
<evidence type="ECO:0000256" key="16">
    <source>
        <dbReference type="ARBA" id="ARBA00024483"/>
    </source>
</evidence>
<comment type="catalytic activity">
    <reaction evidence="27">
        <text>an N-acylsphing-4-enine + ATP = an N-acylsphing-4-enine 1-phosphate + ADP + H(+)</text>
        <dbReference type="Rhea" id="RHEA:17929"/>
        <dbReference type="ChEBI" id="CHEBI:15378"/>
        <dbReference type="ChEBI" id="CHEBI:30616"/>
        <dbReference type="ChEBI" id="CHEBI:52639"/>
        <dbReference type="ChEBI" id="CHEBI:57674"/>
        <dbReference type="ChEBI" id="CHEBI:456216"/>
        <dbReference type="EC" id="2.7.1.138"/>
    </reaction>
    <physiologicalReaction direction="left-to-right" evidence="27">
        <dbReference type="Rhea" id="RHEA:17930"/>
    </physiologicalReaction>
</comment>
<evidence type="ECO:0000313" key="32">
    <source>
        <dbReference type="Proteomes" id="UP001497644"/>
    </source>
</evidence>
<dbReference type="EC" id="2.7.1.138" evidence="22"/>
<evidence type="ECO:0000256" key="28">
    <source>
        <dbReference type="ARBA" id="ARBA00048663"/>
    </source>
</evidence>
<feature type="domain" description="DAGKc" evidence="30">
    <location>
        <begin position="61"/>
        <end position="208"/>
    </location>
</feature>
<evidence type="ECO:0000256" key="3">
    <source>
        <dbReference type="ARBA" id="ARBA00004637"/>
    </source>
</evidence>
<dbReference type="Pfam" id="PF00781">
    <property type="entry name" value="DAGK_cat"/>
    <property type="match status" value="1"/>
</dbReference>
<keyword evidence="11" id="KW-0443">Lipid metabolism</keyword>
<comment type="pathway">
    <text evidence="4">Lipid metabolism; glycerolipid metabolism.</text>
</comment>
<evidence type="ECO:0000256" key="15">
    <source>
        <dbReference type="ARBA" id="ARBA00023411"/>
    </source>
</evidence>
<gene>
    <name evidence="31" type="ORF">LPLAT_LOCUS8693</name>
</gene>
<sequence length="435" mass="49521">MAKVLNLLKTIRNNWKKSVLGVAAFSYGISYGKQTYDVEQLMRECCEDVARYGDTACPTNVRPRHVTVILNPAAKKRKAKKLFEKYCEPLLHLAGISTTIVDVQSGGHARNVITNLETPTDAIIVAGGDGTLSDVITGLMRRYEHNLHSVRQCPIGVLPLGNTNTIASMFYRGYKDLADIHHMIDATMAIIKNNLKLIDAVEIKLLENNPENPIKPVYAVGGIKWGAWSDTHARIDKYWYWGSLRKYAAYVFSGYKSNLNWKCDAVMKYTNPCKGCSCCYSKELSYNQSTNLNRRWWHAFLPKKQTLVPDNHVDYSKVVNEDCGKFYEIPISTTELCITTENVMNVPVRSTPSLKIALGPENISYTTFVEKGWKQEMDNELPVNSILDAKDIELYPEIKNKDRMFYIDYEEYELKPIEIKLLPQSITIFCPESNR</sequence>
<dbReference type="GO" id="GO:0005743">
    <property type="term" value="C:mitochondrial inner membrane"/>
    <property type="evidence" value="ECO:0007669"/>
    <property type="project" value="UniProtKB-SubCell"/>
</dbReference>
<evidence type="ECO:0000313" key="31">
    <source>
        <dbReference type="EMBL" id="CAL1682832.1"/>
    </source>
</evidence>
<dbReference type="GO" id="GO:0005758">
    <property type="term" value="C:mitochondrial intermembrane space"/>
    <property type="evidence" value="ECO:0007669"/>
    <property type="project" value="UniProtKB-SubCell"/>
</dbReference>
<evidence type="ECO:0000256" key="20">
    <source>
        <dbReference type="ARBA" id="ARBA00024636"/>
    </source>
</evidence>
<evidence type="ECO:0000256" key="24">
    <source>
        <dbReference type="ARBA" id="ARBA00026142"/>
    </source>
</evidence>
<keyword evidence="9" id="KW-0999">Mitochondrion inner membrane</keyword>
<comment type="catalytic activity">
    <reaction evidence="29">
        <text>N-(hexanoyl)sphing-4-enine + ATP = N-hexanoylsphing-4-enine 1-phosphate + ADP + H(+)</text>
        <dbReference type="Rhea" id="RHEA:43312"/>
        <dbReference type="ChEBI" id="CHEBI:15378"/>
        <dbReference type="ChEBI" id="CHEBI:30616"/>
        <dbReference type="ChEBI" id="CHEBI:63867"/>
        <dbReference type="ChEBI" id="CHEBI:82959"/>
        <dbReference type="ChEBI" id="CHEBI:456216"/>
    </reaction>
    <physiologicalReaction direction="left-to-right" evidence="29">
        <dbReference type="Rhea" id="RHEA:43313"/>
    </physiologicalReaction>
</comment>
<evidence type="ECO:0000256" key="2">
    <source>
        <dbReference type="ARBA" id="ARBA00004569"/>
    </source>
</evidence>
<evidence type="ECO:0000256" key="12">
    <source>
        <dbReference type="ARBA" id="ARBA00023128"/>
    </source>
</evidence>
<evidence type="ECO:0000256" key="8">
    <source>
        <dbReference type="ARBA" id="ARBA00022777"/>
    </source>
</evidence>
<evidence type="ECO:0000256" key="18">
    <source>
        <dbReference type="ARBA" id="ARBA00024512"/>
    </source>
</evidence>
<dbReference type="GO" id="GO:0005524">
    <property type="term" value="F:ATP binding"/>
    <property type="evidence" value="ECO:0007669"/>
    <property type="project" value="UniProtKB-KW"/>
</dbReference>
<keyword evidence="13" id="KW-0472">Membrane</keyword>
<evidence type="ECO:0000256" key="1">
    <source>
        <dbReference type="ARBA" id="ARBA00001946"/>
    </source>
</evidence>
<comment type="catalytic activity">
    <reaction evidence="19">
        <text>2-(5Z,8Z,11Z,14Z-eicosatetraenoyl)-glycerol + ATP = 2-(5Z,8Z,11Z,14Z-eicosatetraenoyl)-sn-glycero-3-phosphate + ADP + H(+)</text>
        <dbReference type="Rhea" id="RHEA:43316"/>
        <dbReference type="ChEBI" id="CHEBI:15378"/>
        <dbReference type="ChEBI" id="CHEBI:30616"/>
        <dbReference type="ChEBI" id="CHEBI:52392"/>
        <dbReference type="ChEBI" id="CHEBI:78209"/>
        <dbReference type="ChEBI" id="CHEBI:456216"/>
    </reaction>
    <physiologicalReaction direction="left-to-right" evidence="19">
        <dbReference type="Rhea" id="RHEA:43317"/>
    </physiologicalReaction>
</comment>
<dbReference type="Pfam" id="PF19712">
    <property type="entry name" value="AGK_C"/>
    <property type="match status" value="1"/>
</dbReference>
<comment type="catalytic activity">
    <reaction evidence="18">
        <text>a 1-acyl-sn-glycerol + ATP = a 1-acyl-sn-glycero-3-phosphate + ADP + H(+)</text>
        <dbReference type="Rhea" id="RHEA:33747"/>
        <dbReference type="ChEBI" id="CHEBI:15378"/>
        <dbReference type="ChEBI" id="CHEBI:30616"/>
        <dbReference type="ChEBI" id="CHEBI:57970"/>
        <dbReference type="ChEBI" id="CHEBI:64683"/>
        <dbReference type="ChEBI" id="CHEBI:456216"/>
    </reaction>
    <physiologicalReaction direction="left-to-right" evidence="18">
        <dbReference type="Rhea" id="RHEA:33748"/>
    </physiologicalReaction>
</comment>
<evidence type="ECO:0000256" key="9">
    <source>
        <dbReference type="ARBA" id="ARBA00022792"/>
    </source>
</evidence>
<dbReference type="PROSITE" id="PS50146">
    <property type="entry name" value="DAGK"/>
    <property type="match status" value="1"/>
</dbReference>
<dbReference type="AlphaFoldDB" id="A0AAV2NRG7"/>
<accession>A0AAV2NRG7</accession>
<dbReference type="PANTHER" id="PTHR12358:SF31">
    <property type="entry name" value="ACYLGLYCEROL KINASE, MITOCHONDRIAL"/>
    <property type="match status" value="1"/>
</dbReference>
<keyword evidence="32" id="KW-1185">Reference proteome</keyword>
<comment type="catalytic activity">
    <reaction evidence="16">
        <text>1-(5Z,8Z,11Z,14Z-eicosatetraenoyl)-sn-glycerol + ATP = 1-(5Z,8Z,11Z,14Z-eicosatetraenoyl)-sn-glycero-3-phosphate + ADP + H(+)</text>
        <dbReference type="Rhea" id="RHEA:43328"/>
        <dbReference type="ChEBI" id="CHEBI:15378"/>
        <dbReference type="ChEBI" id="CHEBI:30616"/>
        <dbReference type="ChEBI" id="CHEBI:34071"/>
        <dbReference type="ChEBI" id="CHEBI:74938"/>
        <dbReference type="ChEBI" id="CHEBI:456216"/>
    </reaction>
    <physiologicalReaction direction="left-to-right" evidence="16">
        <dbReference type="Rhea" id="RHEA:43329"/>
    </physiologicalReaction>
</comment>
<comment type="subcellular location">
    <subcellularLocation>
        <location evidence="3">Mitochondrion inner membrane</location>
        <topology evidence="3">Peripheral membrane protein</topology>
    </subcellularLocation>
    <subcellularLocation>
        <location evidence="2">Mitochondrion intermembrane space</location>
    </subcellularLocation>
</comment>
<dbReference type="GO" id="GO:0004143">
    <property type="term" value="F:ATP-dependent diacylglycerol kinase activity"/>
    <property type="evidence" value="ECO:0007669"/>
    <property type="project" value="UniProtKB-EC"/>
</dbReference>
<evidence type="ECO:0000256" key="23">
    <source>
        <dbReference type="ARBA" id="ARBA00026098"/>
    </source>
</evidence>
<evidence type="ECO:0000256" key="17">
    <source>
        <dbReference type="ARBA" id="ARBA00024505"/>
    </source>
</evidence>
<evidence type="ECO:0000259" key="30">
    <source>
        <dbReference type="PROSITE" id="PS50146"/>
    </source>
</evidence>
<keyword evidence="7" id="KW-0547">Nucleotide-binding</keyword>
<evidence type="ECO:0000256" key="4">
    <source>
        <dbReference type="ARBA" id="ARBA00005175"/>
    </source>
</evidence>
<dbReference type="SMART" id="SM00046">
    <property type="entry name" value="DAGKc"/>
    <property type="match status" value="1"/>
</dbReference>
<evidence type="ECO:0000256" key="13">
    <source>
        <dbReference type="ARBA" id="ARBA00023136"/>
    </source>
</evidence>
<keyword evidence="10" id="KW-0067">ATP-binding</keyword>
<evidence type="ECO:0000256" key="29">
    <source>
        <dbReference type="ARBA" id="ARBA00048876"/>
    </source>
</evidence>
<evidence type="ECO:0000256" key="22">
    <source>
        <dbReference type="ARBA" id="ARBA00026096"/>
    </source>
</evidence>
<comment type="catalytic activity">
    <reaction evidence="28">
        <text>a monoacylglycerol + ATP = a monoacyl-sn-glycero-3-phosphate + ADP + H(+)</text>
        <dbReference type="Rhea" id="RHEA:19293"/>
        <dbReference type="ChEBI" id="CHEBI:15378"/>
        <dbReference type="ChEBI" id="CHEBI:17408"/>
        <dbReference type="ChEBI" id="CHEBI:30616"/>
        <dbReference type="ChEBI" id="CHEBI:77589"/>
        <dbReference type="ChEBI" id="CHEBI:456216"/>
        <dbReference type="EC" id="2.7.1.94"/>
    </reaction>
    <physiologicalReaction direction="left-to-right" evidence="28">
        <dbReference type="Rhea" id="RHEA:19294"/>
    </physiologicalReaction>
</comment>
<proteinExistence type="inferred from homology"/>
<dbReference type="EC" id="2.7.1.94" evidence="23"/>
<evidence type="ECO:0000256" key="25">
    <source>
        <dbReference type="ARBA" id="ARBA00030553"/>
    </source>
</evidence>
<evidence type="ECO:0000256" key="6">
    <source>
        <dbReference type="ARBA" id="ARBA00022679"/>
    </source>
</evidence>
<comment type="catalytic activity">
    <reaction evidence="17">
        <text>1-(9Z-octadecenoyl)-sn-glycerol + ATP = 1-(9Z-octadecenoyl)-sn-glycero-3-phosphate + ADP + H(+)</text>
        <dbReference type="Rhea" id="RHEA:41079"/>
        <dbReference type="ChEBI" id="CHEBI:15378"/>
        <dbReference type="ChEBI" id="CHEBI:30616"/>
        <dbReference type="ChEBI" id="CHEBI:74544"/>
        <dbReference type="ChEBI" id="CHEBI:75757"/>
        <dbReference type="ChEBI" id="CHEBI:456216"/>
    </reaction>
    <physiologicalReaction direction="left-to-right" evidence="17">
        <dbReference type="Rhea" id="RHEA:41080"/>
    </physiologicalReaction>
</comment>
<keyword evidence="12" id="KW-0496">Mitochondrion</keyword>
<comment type="catalytic activity">
    <reaction evidence="14">
        <text>1,2-di-(9Z-octadecenoyl)-sn-glycerol + ATP = 1,2-di-(9Z-octadecenoyl)-sn-glycero-3-phosphate + ADP + H(+)</text>
        <dbReference type="Rhea" id="RHEA:40327"/>
        <dbReference type="ChEBI" id="CHEBI:15378"/>
        <dbReference type="ChEBI" id="CHEBI:30616"/>
        <dbReference type="ChEBI" id="CHEBI:52333"/>
        <dbReference type="ChEBI" id="CHEBI:74546"/>
        <dbReference type="ChEBI" id="CHEBI:456216"/>
    </reaction>
    <physiologicalReaction direction="left-to-right" evidence="14">
        <dbReference type="Rhea" id="RHEA:40328"/>
    </physiologicalReaction>
</comment>
<dbReference type="Gene3D" id="3.40.50.10330">
    <property type="entry name" value="Probable inorganic polyphosphate/atp-NAD kinase, domain 1"/>
    <property type="match status" value="1"/>
</dbReference>
<organism evidence="31 32">
    <name type="scientific">Lasius platythorax</name>
    <dbReference type="NCBI Taxonomy" id="488582"/>
    <lineage>
        <taxon>Eukaryota</taxon>
        <taxon>Metazoa</taxon>
        <taxon>Ecdysozoa</taxon>
        <taxon>Arthropoda</taxon>
        <taxon>Hexapoda</taxon>
        <taxon>Insecta</taxon>
        <taxon>Pterygota</taxon>
        <taxon>Neoptera</taxon>
        <taxon>Endopterygota</taxon>
        <taxon>Hymenoptera</taxon>
        <taxon>Apocrita</taxon>
        <taxon>Aculeata</taxon>
        <taxon>Formicoidea</taxon>
        <taxon>Formicidae</taxon>
        <taxon>Formicinae</taxon>
        <taxon>Lasius</taxon>
        <taxon>Lasius</taxon>
    </lineage>
</organism>
<evidence type="ECO:0000256" key="7">
    <source>
        <dbReference type="ARBA" id="ARBA00022741"/>
    </source>
</evidence>
<dbReference type="InterPro" id="IPR016064">
    <property type="entry name" value="NAD/diacylglycerol_kinase_sf"/>
</dbReference>
<dbReference type="SUPFAM" id="SSF111331">
    <property type="entry name" value="NAD kinase/diacylglycerol kinase-like"/>
    <property type="match status" value="1"/>
</dbReference>
<dbReference type="GO" id="GO:0046513">
    <property type="term" value="P:ceramide biosynthetic process"/>
    <property type="evidence" value="ECO:0007669"/>
    <property type="project" value="TreeGrafter"/>
</dbReference>
<comment type="catalytic activity">
    <reaction evidence="20">
        <text>1-hexadecanoyl-sn-glycerol + ATP = 1-hexadecanoyl-sn-glycero-3-phosphate + ADP + H(+)</text>
        <dbReference type="Rhea" id="RHEA:43308"/>
        <dbReference type="ChEBI" id="CHEBI:15378"/>
        <dbReference type="ChEBI" id="CHEBI:30616"/>
        <dbReference type="ChEBI" id="CHEBI:57518"/>
        <dbReference type="ChEBI" id="CHEBI:75542"/>
        <dbReference type="ChEBI" id="CHEBI:456216"/>
    </reaction>
    <physiologicalReaction direction="left-to-right" evidence="20">
        <dbReference type="Rhea" id="RHEA:43309"/>
    </physiologicalReaction>
</comment>
<evidence type="ECO:0000256" key="5">
    <source>
        <dbReference type="ARBA" id="ARBA00012133"/>
    </source>
</evidence>
<dbReference type="GO" id="GO:0047620">
    <property type="term" value="F:acylglycerol kinase activity"/>
    <property type="evidence" value="ECO:0007669"/>
    <property type="project" value="UniProtKB-EC"/>
</dbReference>
<dbReference type="Proteomes" id="UP001497644">
    <property type="component" value="Chromosome 4"/>
</dbReference>
<reference evidence="31" key="1">
    <citation type="submission" date="2024-04" db="EMBL/GenBank/DDBJ databases">
        <authorList>
            <consortium name="Molecular Ecology Group"/>
        </authorList>
    </citation>
    <scope>NUCLEOTIDE SEQUENCE</scope>
</reference>
<comment type="cofactor">
    <cofactor evidence="1">
        <name>Mg(2+)</name>
        <dbReference type="ChEBI" id="CHEBI:18420"/>
    </cofactor>
</comment>
<evidence type="ECO:0000256" key="11">
    <source>
        <dbReference type="ARBA" id="ARBA00023098"/>
    </source>
</evidence>
<dbReference type="GO" id="GO:0001729">
    <property type="term" value="F:ceramide kinase activity"/>
    <property type="evidence" value="ECO:0007669"/>
    <property type="project" value="UniProtKB-EC"/>
</dbReference>
<keyword evidence="8" id="KW-0418">Kinase</keyword>
<evidence type="ECO:0000256" key="14">
    <source>
        <dbReference type="ARBA" id="ARBA00023371"/>
    </source>
</evidence>